<organism evidence="1">
    <name type="scientific">hydrothermal vent metagenome</name>
    <dbReference type="NCBI Taxonomy" id="652676"/>
    <lineage>
        <taxon>unclassified sequences</taxon>
        <taxon>metagenomes</taxon>
        <taxon>ecological metagenomes</taxon>
    </lineage>
</organism>
<evidence type="ECO:0008006" key="2">
    <source>
        <dbReference type="Google" id="ProtNLM"/>
    </source>
</evidence>
<dbReference type="AlphaFoldDB" id="A0A3B1A7K3"/>
<dbReference type="Pfam" id="PF03692">
    <property type="entry name" value="CxxCxxCC"/>
    <property type="match status" value="1"/>
</dbReference>
<protein>
    <recommendedName>
        <fullName evidence="2">YkgJ family cysteine cluster protein</fullName>
    </recommendedName>
</protein>
<sequence>MTNKKKAGKAVKAIKITPENKCSLCTGTKCCQYITLHIDTPRSMADFDTLLWQVSHRNIQFYKDSDGWFMLVVGAPCEHITEMGQCGIYAVRPMICRGYSNDECEFDSSAEEGFDLFFDSYKTLDDYCRKRYKKWDKRFKKLVGK</sequence>
<dbReference type="InterPro" id="IPR005358">
    <property type="entry name" value="Puta_zinc/iron-chelating_dom"/>
</dbReference>
<gene>
    <name evidence="1" type="ORF">MNBD_GAMMA20-2400</name>
</gene>
<name>A0A3B1A7K3_9ZZZZ</name>
<proteinExistence type="predicted"/>
<evidence type="ECO:0000313" key="1">
    <source>
        <dbReference type="EMBL" id="VAW95597.1"/>
    </source>
</evidence>
<reference evidence="1" key="1">
    <citation type="submission" date="2018-06" db="EMBL/GenBank/DDBJ databases">
        <authorList>
            <person name="Zhirakovskaya E."/>
        </authorList>
    </citation>
    <scope>NUCLEOTIDE SEQUENCE</scope>
</reference>
<dbReference type="EMBL" id="UOFU01000077">
    <property type="protein sequence ID" value="VAW95597.1"/>
    <property type="molecule type" value="Genomic_DNA"/>
</dbReference>
<accession>A0A3B1A7K3</accession>